<keyword evidence="1" id="KW-0472">Membrane</keyword>
<evidence type="ECO:0000256" key="1">
    <source>
        <dbReference type="SAM" id="Phobius"/>
    </source>
</evidence>
<proteinExistence type="predicted"/>
<feature type="transmembrane region" description="Helical" evidence="1">
    <location>
        <begin position="6"/>
        <end position="24"/>
    </location>
</feature>
<dbReference type="Proteomes" id="UP001217838">
    <property type="component" value="Unassembled WGS sequence"/>
</dbReference>
<sequence>MPTAVVVFLIMLVPAFWLGLRAALRHQRAYNASLPKSPPEPASPDPDWELVSAARRAADTYVFDPALAVDVTEEMLRERPTEWHGMTIRVTAVWSHMFESSFIGPAFVVSRHQGGRLPWGEHRVRATGLWLFPRAPGSTRRMPGFGHLGMSWGEFHVHDLVVLAGERSPDRVIPDAG</sequence>
<gene>
    <name evidence="2" type="ORF">POL58_07715</name>
</gene>
<evidence type="ECO:0000313" key="3">
    <source>
        <dbReference type="Proteomes" id="UP001217838"/>
    </source>
</evidence>
<keyword evidence="1" id="KW-0812">Transmembrane</keyword>
<comment type="caution">
    <text evidence="2">The sequence shown here is derived from an EMBL/GenBank/DDBJ whole genome shotgun (WGS) entry which is preliminary data.</text>
</comment>
<dbReference type="EMBL" id="JAQNDN010000002">
    <property type="protein sequence ID" value="MDC0667617.1"/>
    <property type="molecule type" value="Genomic_DNA"/>
</dbReference>
<organism evidence="2 3">
    <name type="scientific">Nannocystis radixulma</name>
    <dbReference type="NCBI Taxonomy" id="2995305"/>
    <lineage>
        <taxon>Bacteria</taxon>
        <taxon>Pseudomonadati</taxon>
        <taxon>Myxococcota</taxon>
        <taxon>Polyangia</taxon>
        <taxon>Nannocystales</taxon>
        <taxon>Nannocystaceae</taxon>
        <taxon>Nannocystis</taxon>
    </lineage>
</organism>
<name>A0ABT5B0K9_9BACT</name>
<keyword evidence="3" id="KW-1185">Reference proteome</keyword>
<keyword evidence="1" id="KW-1133">Transmembrane helix</keyword>
<accession>A0ABT5B0K9</accession>
<dbReference type="RefSeq" id="WP_271995817.1">
    <property type="nucleotide sequence ID" value="NZ_JAQNDN010000002.1"/>
</dbReference>
<protein>
    <submittedName>
        <fullName evidence="2">Uncharacterized protein</fullName>
    </submittedName>
</protein>
<evidence type="ECO:0000313" key="2">
    <source>
        <dbReference type="EMBL" id="MDC0667617.1"/>
    </source>
</evidence>
<reference evidence="2 3" key="1">
    <citation type="submission" date="2022-11" db="EMBL/GenBank/DDBJ databases">
        <title>Minimal conservation of predation-associated metabolite biosynthetic gene clusters underscores biosynthetic potential of Myxococcota including descriptions for ten novel species: Archangium lansinium sp. nov., Myxococcus landrumus sp. nov., Nannocystis bai.</title>
        <authorList>
            <person name="Ahearne A."/>
            <person name="Stevens C."/>
            <person name="Dowd S."/>
        </authorList>
    </citation>
    <scope>NUCLEOTIDE SEQUENCE [LARGE SCALE GENOMIC DNA]</scope>
    <source>
        <strain evidence="2 3">NCELM</strain>
    </source>
</reference>